<proteinExistence type="predicted"/>
<dbReference type="InterPro" id="IPR011042">
    <property type="entry name" value="6-blade_b-propeller_TolB-like"/>
</dbReference>
<dbReference type="Gene3D" id="2.120.10.30">
    <property type="entry name" value="TolB, C-terminal domain"/>
    <property type="match status" value="1"/>
</dbReference>
<dbReference type="EMBL" id="LGFT01000076">
    <property type="protein sequence ID" value="KUK43411.1"/>
    <property type="molecule type" value="Genomic_DNA"/>
</dbReference>
<dbReference type="SUPFAM" id="SSF63829">
    <property type="entry name" value="Calcium-dependent phosphotriesterase"/>
    <property type="match status" value="1"/>
</dbReference>
<comment type="caution">
    <text evidence="1">The sequence shown here is derived from an EMBL/GenBank/DDBJ whole genome shotgun (WGS) entry which is preliminary data.</text>
</comment>
<protein>
    <submittedName>
        <fullName evidence="1">Uncharacterized protein</fullName>
    </submittedName>
</protein>
<gene>
    <name evidence="1" type="ORF">XD72_2219</name>
</gene>
<name>A0A101FS08_9EURY</name>
<dbReference type="Proteomes" id="UP000057043">
    <property type="component" value="Unassembled WGS sequence"/>
</dbReference>
<dbReference type="AlphaFoldDB" id="A0A101FS08"/>
<dbReference type="PATRIC" id="fig|301375.7.peg.773"/>
<reference evidence="1 2" key="1">
    <citation type="journal article" date="2015" name="MBio">
        <title>Genome-Resolved Metagenomic Analysis Reveals Roles for Candidate Phyla and Other Microbial Community Members in Biogeochemical Transformations in Oil Reservoirs.</title>
        <authorList>
            <person name="Hu P."/>
            <person name="Tom L."/>
            <person name="Singh A."/>
            <person name="Thomas B.C."/>
            <person name="Baker B.J."/>
            <person name="Piceno Y.M."/>
            <person name="Andersen G.L."/>
            <person name="Banfield J.F."/>
        </authorList>
    </citation>
    <scope>NUCLEOTIDE SEQUENCE [LARGE SCALE GENOMIC DNA]</scope>
    <source>
        <strain evidence="1">57_489</strain>
    </source>
</reference>
<evidence type="ECO:0000313" key="2">
    <source>
        <dbReference type="Proteomes" id="UP000057043"/>
    </source>
</evidence>
<accession>A0A101FS08</accession>
<sequence length="302" mass="33394">MKSTYAAAILALFLLASPIFAADAASAQQIKAQPIVEMTPVTMTVLQRFAPIYYADGGESLGSVYYAGAAAAPDDIIYTRPSGRLYSFTFHPGVPEKLYYANSNQRNIYMTAETGSGWSAETTVFTHTTYVRDIAFAFEQNGNLGLYFSEASGAGGDGKIYRIDGASATPIYTVKLSDVGGFWRGDFAFDYDGNLYLSSGNRVPASIYKVESGTAAITKIYESRTGSIAGLIYRDGYLYYADWRQNIYRLDLSSMTSTVYYNNPSRTWLSDVGFKERRDSTGSRPTIGSYSYWIIYPEYTDK</sequence>
<evidence type="ECO:0000313" key="1">
    <source>
        <dbReference type="EMBL" id="KUK43411.1"/>
    </source>
</evidence>
<organism evidence="1 2">
    <name type="scientific">Methanothrix harundinacea</name>
    <dbReference type="NCBI Taxonomy" id="301375"/>
    <lineage>
        <taxon>Archaea</taxon>
        <taxon>Methanobacteriati</taxon>
        <taxon>Methanobacteriota</taxon>
        <taxon>Stenosarchaea group</taxon>
        <taxon>Methanomicrobia</taxon>
        <taxon>Methanotrichales</taxon>
        <taxon>Methanotrichaceae</taxon>
        <taxon>Methanothrix</taxon>
    </lineage>
</organism>